<keyword evidence="2" id="KW-1185">Reference proteome</keyword>
<proteinExistence type="predicted"/>
<name>A0A0U1MBF7_TALIS</name>
<organism evidence="1 2">
    <name type="scientific">Talaromyces islandicus</name>
    <name type="common">Penicillium islandicum</name>
    <dbReference type="NCBI Taxonomy" id="28573"/>
    <lineage>
        <taxon>Eukaryota</taxon>
        <taxon>Fungi</taxon>
        <taxon>Dikarya</taxon>
        <taxon>Ascomycota</taxon>
        <taxon>Pezizomycotina</taxon>
        <taxon>Eurotiomycetes</taxon>
        <taxon>Eurotiomycetidae</taxon>
        <taxon>Eurotiales</taxon>
        <taxon>Trichocomaceae</taxon>
        <taxon>Talaromyces</taxon>
        <taxon>Talaromyces sect. Islandici</taxon>
    </lineage>
</organism>
<protein>
    <submittedName>
        <fullName evidence="1">Uncharacterized protein</fullName>
    </submittedName>
</protein>
<evidence type="ECO:0000313" key="2">
    <source>
        <dbReference type="Proteomes" id="UP000054383"/>
    </source>
</evidence>
<dbReference type="Proteomes" id="UP000054383">
    <property type="component" value="Unassembled WGS sequence"/>
</dbReference>
<reference evidence="1 2" key="1">
    <citation type="submission" date="2015-04" db="EMBL/GenBank/DDBJ databases">
        <authorList>
            <person name="Syromyatnikov M.Y."/>
            <person name="Popov V.N."/>
        </authorList>
    </citation>
    <scope>NUCLEOTIDE SEQUENCE [LARGE SCALE GENOMIC DNA]</scope>
    <source>
        <strain evidence="1">WF-38-12</strain>
    </source>
</reference>
<dbReference type="EMBL" id="CVMT01000082">
    <property type="protein sequence ID" value="CRG92944.1"/>
    <property type="molecule type" value="Genomic_DNA"/>
</dbReference>
<gene>
    <name evidence="1" type="ORF">PISL3812_10037</name>
</gene>
<evidence type="ECO:0000313" key="1">
    <source>
        <dbReference type="EMBL" id="CRG92944.1"/>
    </source>
</evidence>
<accession>A0A0U1MBF7</accession>
<dbReference type="AlphaFoldDB" id="A0A0U1MBF7"/>
<dbReference type="OrthoDB" id="10501785at2759"/>
<sequence>MVDPSTVKYCDDPPPYVKYDSVAMARSSAAQCHEAPPPYPRHDWNQVKNFWPQFERWPLSQKLRERGRIAKEIFISLGWPPTLEALRTRQKLAEAHFQIRSLRRRVRKGMVVTEEQERASYGFFAETLNELEHLTRTSSVPQRIPGSRLSASRLSFSISQHRQ</sequence>